<dbReference type="PANTHER" id="PTHR10177">
    <property type="entry name" value="CYCLINS"/>
    <property type="match status" value="1"/>
</dbReference>
<proteinExistence type="predicted"/>
<dbReference type="Gene3D" id="1.10.472.10">
    <property type="entry name" value="Cyclin-like"/>
    <property type="match status" value="2"/>
</dbReference>
<dbReference type="SMART" id="SM01332">
    <property type="entry name" value="Cyclin_C"/>
    <property type="match status" value="1"/>
</dbReference>
<dbReference type="Pfam" id="PF00134">
    <property type="entry name" value="Cyclin_N"/>
    <property type="match status" value="1"/>
</dbReference>
<keyword evidence="5" id="KW-1185">Reference proteome</keyword>
<feature type="region of interest" description="Disordered" evidence="2">
    <location>
        <begin position="260"/>
        <end position="283"/>
    </location>
</feature>
<gene>
    <name evidence="4" type="ORF">HJC23_002650</name>
</gene>
<dbReference type="FunFam" id="1.10.472.10:FF:000093">
    <property type="entry name" value="Predicted protein"/>
    <property type="match status" value="1"/>
</dbReference>
<name>A0ABD3PNF6_9STRA</name>
<evidence type="ECO:0000313" key="5">
    <source>
        <dbReference type="Proteomes" id="UP001516023"/>
    </source>
</evidence>
<dbReference type="SUPFAM" id="SSF47954">
    <property type="entry name" value="Cyclin-like"/>
    <property type="match status" value="2"/>
</dbReference>
<feature type="domain" description="Cyclin C-terminal" evidence="3">
    <location>
        <begin position="151"/>
        <end position="279"/>
    </location>
</feature>
<dbReference type="InterPro" id="IPR004367">
    <property type="entry name" value="Cyclin_C-dom"/>
</dbReference>
<comment type="caution">
    <text evidence="4">The sequence shown here is derived from an EMBL/GenBank/DDBJ whole genome shotgun (WGS) entry which is preliminary data.</text>
</comment>
<evidence type="ECO:0000256" key="2">
    <source>
        <dbReference type="SAM" id="MobiDB-lite"/>
    </source>
</evidence>
<protein>
    <recommendedName>
        <fullName evidence="3">Cyclin C-terminal domain-containing protein</fullName>
    </recommendedName>
</protein>
<dbReference type="InterPro" id="IPR006671">
    <property type="entry name" value="Cyclin_N"/>
</dbReference>
<organism evidence="4 5">
    <name type="scientific">Cyclotella cryptica</name>
    <dbReference type="NCBI Taxonomy" id="29204"/>
    <lineage>
        <taxon>Eukaryota</taxon>
        <taxon>Sar</taxon>
        <taxon>Stramenopiles</taxon>
        <taxon>Ochrophyta</taxon>
        <taxon>Bacillariophyta</taxon>
        <taxon>Coscinodiscophyceae</taxon>
        <taxon>Thalassiosirophycidae</taxon>
        <taxon>Stephanodiscales</taxon>
        <taxon>Stephanodiscaceae</taxon>
        <taxon>Cyclotella</taxon>
    </lineage>
</organism>
<dbReference type="InterPro" id="IPR039361">
    <property type="entry name" value="Cyclin"/>
</dbReference>
<dbReference type="Pfam" id="PF02984">
    <property type="entry name" value="Cyclin_C"/>
    <property type="match status" value="1"/>
</dbReference>
<sequence length="283" mass="32101">MRQPQVNNPYLIDQIRIMQKQERNAYKCYDYMNSLKATVSESDRQALCNWGYKTIAACHCVDRSTAVVAFSYFDRFMSTSNPSAKRALVHIHDYQLALVTCLVIALKVHSGFKVELDFVSSVVCSNQYEAEEIIEMEKQVLEALQWRVNGPTPHDFIDCFIEVIQPMERIHIDFLTRFSKALAEFSVTRYSIALQAPSAIAFASVLCALQYLDSMSSIDNLSFRHQLEMVSGMNADDPSVRALCKRMLCLMQMSSSHQNESVEIQTDDGSLSVSSEDSPTTVW</sequence>
<evidence type="ECO:0000313" key="4">
    <source>
        <dbReference type="EMBL" id="KAL3788896.1"/>
    </source>
</evidence>
<accession>A0ABD3PNF6</accession>
<dbReference type="EMBL" id="JABMIG020000150">
    <property type="protein sequence ID" value="KAL3788896.1"/>
    <property type="molecule type" value="Genomic_DNA"/>
</dbReference>
<dbReference type="AlphaFoldDB" id="A0ABD3PNF6"/>
<evidence type="ECO:0000259" key="3">
    <source>
        <dbReference type="SMART" id="SM01332"/>
    </source>
</evidence>
<dbReference type="InterPro" id="IPR036915">
    <property type="entry name" value="Cyclin-like_sf"/>
</dbReference>
<evidence type="ECO:0000256" key="1">
    <source>
        <dbReference type="ARBA" id="ARBA00023127"/>
    </source>
</evidence>
<reference evidence="4 5" key="1">
    <citation type="journal article" date="2020" name="G3 (Bethesda)">
        <title>Improved Reference Genome for Cyclotella cryptica CCMP332, a Model for Cell Wall Morphogenesis, Salinity Adaptation, and Lipid Production in Diatoms (Bacillariophyta).</title>
        <authorList>
            <person name="Roberts W.R."/>
            <person name="Downey K.M."/>
            <person name="Ruck E.C."/>
            <person name="Traller J.C."/>
            <person name="Alverson A.J."/>
        </authorList>
    </citation>
    <scope>NUCLEOTIDE SEQUENCE [LARGE SCALE GENOMIC DNA]</scope>
    <source>
        <strain evidence="4 5">CCMP332</strain>
    </source>
</reference>
<keyword evidence="1" id="KW-0195">Cyclin</keyword>
<dbReference type="Proteomes" id="UP001516023">
    <property type="component" value="Unassembled WGS sequence"/>
</dbReference>